<keyword evidence="5" id="KW-0808">Transferase</keyword>
<evidence type="ECO:0000256" key="13">
    <source>
        <dbReference type="ARBA" id="ARBA00023204"/>
    </source>
</evidence>
<evidence type="ECO:0000313" key="17">
    <source>
        <dbReference type="Proteomes" id="UP000292235"/>
    </source>
</evidence>
<evidence type="ECO:0000256" key="5">
    <source>
        <dbReference type="ARBA" id="ARBA00022679"/>
    </source>
</evidence>
<dbReference type="InterPro" id="IPR010316">
    <property type="entry name" value="AlkA_N"/>
</dbReference>
<dbReference type="GO" id="GO:0008168">
    <property type="term" value="F:methyltransferase activity"/>
    <property type="evidence" value="ECO:0007669"/>
    <property type="project" value="UniProtKB-KW"/>
</dbReference>
<proteinExistence type="predicted"/>
<reference evidence="16 17" key="1">
    <citation type="submission" date="2019-02" db="EMBL/GenBank/DDBJ databases">
        <authorList>
            <person name="Khodamoradi S."/>
            <person name="Hahnke R.L."/>
            <person name="Kaempfer P."/>
            <person name="Schumann P."/>
            <person name="Rohde M."/>
            <person name="Steinert M."/>
            <person name="Luzhetskyy A."/>
            <person name="Wink J."/>
            <person name="Ruckert C."/>
        </authorList>
    </citation>
    <scope>NUCLEOTIDE SEQUENCE [LARGE SCALE GENOMIC DNA]</scope>
    <source>
        <strain evidence="16 17">M2</strain>
    </source>
</reference>
<dbReference type="GO" id="GO:0006307">
    <property type="term" value="P:DNA alkylation repair"/>
    <property type="evidence" value="ECO:0007669"/>
    <property type="project" value="TreeGrafter"/>
</dbReference>
<dbReference type="AlphaFoldDB" id="A0A4P6PW67"/>
<dbReference type="SUPFAM" id="SSF46689">
    <property type="entry name" value="Homeodomain-like"/>
    <property type="match status" value="1"/>
</dbReference>
<evidence type="ECO:0000256" key="12">
    <source>
        <dbReference type="ARBA" id="ARBA00023163"/>
    </source>
</evidence>
<dbReference type="Gene3D" id="1.10.10.60">
    <property type="entry name" value="Homeodomain-like"/>
    <property type="match status" value="1"/>
</dbReference>
<dbReference type="PROSITE" id="PS01124">
    <property type="entry name" value="HTH_ARAC_FAMILY_2"/>
    <property type="match status" value="1"/>
</dbReference>
<evidence type="ECO:0000256" key="14">
    <source>
        <dbReference type="SAM" id="MobiDB-lite"/>
    </source>
</evidence>
<dbReference type="RefSeq" id="WP_278248924.1">
    <property type="nucleotide sequence ID" value="NZ_CP036455.1"/>
</dbReference>
<dbReference type="GO" id="GO:0032259">
    <property type="term" value="P:methylation"/>
    <property type="evidence" value="ECO:0007669"/>
    <property type="project" value="UniProtKB-KW"/>
</dbReference>
<keyword evidence="16" id="KW-0378">Hydrolase</keyword>
<dbReference type="GO" id="GO:0005737">
    <property type="term" value="C:cytoplasm"/>
    <property type="evidence" value="ECO:0007669"/>
    <property type="project" value="TreeGrafter"/>
</dbReference>
<dbReference type="EC" id="3.2.2.21" evidence="3"/>
<dbReference type="KEGG" id="strr:EKD16_02985"/>
<dbReference type="Gene3D" id="1.10.1670.10">
    <property type="entry name" value="Helix-hairpin-Helix base-excision DNA repair enzymes (C-terminal)"/>
    <property type="match status" value="1"/>
</dbReference>
<dbReference type="InterPro" id="IPR018060">
    <property type="entry name" value="HTH_AraC"/>
</dbReference>
<dbReference type="Gene3D" id="3.30.310.20">
    <property type="entry name" value="DNA-3-methyladenine glycosylase AlkA, N-terminal domain"/>
    <property type="match status" value="1"/>
</dbReference>
<evidence type="ECO:0000256" key="4">
    <source>
        <dbReference type="ARBA" id="ARBA00022603"/>
    </source>
</evidence>
<dbReference type="PANTHER" id="PTHR43003:SF13">
    <property type="entry name" value="DNA-3-METHYLADENINE GLYCOSYLASE 2"/>
    <property type="match status" value="1"/>
</dbReference>
<evidence type="ECO:0000256" key="9">
    <source>
        <dbReference type="ARBA" id="ARBA00023015"/>
    </source>
</evidence>
<dbReference type="SMART" id="SM01009">
    <property type="entry name" value="AlkA_N"/>
    <property type="match status" value="1"/>
</dbReference>
<dbReference type="GO" id="GO:0008270">
    <property type="term" value="F:zinc ion binding"/>
    <property type="evidence" value="ECO:0007669"/>
    <property type="project" value="InterPro"/>
</dbReference>
<keyword evidence="12" id="KW-0804">Transcription</keyword>
<evidence type="ECO:0000313" key="16">
    <source>
        <dbReference type="EMBL" id="QBI52408.1"/>
    </source>
</evidence>
<comment type="cofactor">
    <cofactor evidence="2">
        <name>Zn(2+)</name>
        <dbReference type="ChEBI" id="CHEBI:29105"/>
    </cofactor>
</comment>
<keyword evidence="10" id="KW-0238">DNA-binding</keyword>
<dbReference type="GO" id="GO:0003700">
    <property type="term" value="F:DNA-binding transcription factor activity"/>
    <property type="evidence" value="ECO:0007669"/>
    <property type="project" value="InterPro"/>
</dbReference>
<dbReference type="GO" id="GO:0008725">
    <property type="term" value="F:DNA-3-methyladenine glycosylase activity"/>
    <property type="evidence" value="ECO:0007669"/>
    <property type="project" value="TreeGrafter"/>
</dbReference>
<keyword evidence="4" id="KW-0489">Methyltransferase</keyword>
<dbReference type="PANTHER" id="PTHR43003">
    <property type="entry name" value="DNA-3-METHYLADENINE GLYCOSYLASE"/>
    <property type="match status" value="1"/>
</dbReference>
<keyword evidence="7" id="KW-0227">DNA damage</keyword>
<keyword evidence="11" id="KW-0010">Activator</keyword>
<keyword evidence="9" id="KW-0805">Transcription regulation</keyword>
<dbReference type="SMART" id="SM00342">
    <property type="entry name" value="HTH_ARAC"/>
    <property type="match status" value="1"/>
</dbReference>
<dbReference type="Proteomes" id="UP000292235">
    <property type="component" value="Chromosome"/>
</dbReference>
<dbReference type="Gene3D" id="1.10.340.30">
    <property type="entry name" value="Hypothetical protein, domain 2"/>
    <property type="match status" value="1"/>
</dbReference>
<feature type="region of interest" description="Disordered" evidence="14">
    <location>
        <begin position="512"/>
        <end position="581"/>
    </location>
</feature>
<comment type="catalytic activity">
    <reaction evidence="1">
        <text>Hydrolysis of alkylated DNA, releasing 3-methyladenine, 3-methylguanine, 7-methylguanine and 7-methyladenine.</text>
        <dbReference type="EC" id="3.2.2.21"/>
    </reaction>
</comment>
<dbReference type="GO" id="GO:0006285">
    <property type="term" value="P:base-excision repair, AP site formation"/>
    <property type="evidence" value="ECO:0007669"/>
    <property type="project" value="TreeGrafter"/>
</dbReference>
<evidence type="ECO:0000256" key="6">
    <source>
        <dbReference type="ARBA" id="ARBA00022723"/>
    </source>
</evidence>
<dbReference type="Pfam" id="PF06029">
    <property type="entry name" value="AlkA_N"/>
    <property type="match status" value="1"/>
</dbReference>
<dbReference type="GO" id="GO:0043916">
    <property type="term" value="F:DNA-7-methylguanine glycosylase activity"/>
    <property type="evidence" value="ECO:0007669"/>
    <property type="project" value="TreeGrafter"/>
</dbReference>
<feature type="compositionally biased region" description="Basic and acidic residues" evidence="14">
    <location>
        <begin position="538"/>
        <end position="553"/>
    </location>
</feature>
<gene>
    <name evidence="16" type="primary">alkA</name>
    <name evidence="16" type="ORF">EKD16_02985</name>
</gene>
<keyword evidence="17" id="KW-1185">Reference proteome</keyword>
<dbReference type="GO" id="GO:0032993">
    <property type="term" value="C:protein-DNA complex"/>
    <property type="evidence" value="ECO:0007669"/>
    <property type="project" value="TreeGrafter"/>
</dbReference>
<dbReference type="InterPro" id="IPR009057">
    <property type="entry name" value="Homeodomain-like_sf"/>
</dbReference>
<accession>A0A4P6PW67</accession>
<feature type="compositionally biased region" description="Low complexity" evidence="14">
    <location>
        <begin position="199"/>
        <end position="212"/>
    </location>
</feature>
<evidence type="ECO:0000256" key="11">
    <source>
        <dbReference type="ARBA" id="ARBA00023159"/>
    </source>
</evidence>
<dbReference type="GO" id="GO:0032131">
    <property type="term" value="F:alkylated DNA binding"/>
    <property type="evidence" value="ECO:0007669"/>
    <property type="project" value="TreeGrafter"/>
</dbReference>
<evidence type="ECO:0000256" key="3">
    <source>
        <dbReference type="ARBA" id="ARBA00012000"/>
    </source>
</evidence>
<dbReference type="InterPro" id="IPR004026">
    <property type="entry name" value="Ada_DNA_repair_Zn-bd"/>
</dbReference>
<dbReference type="Pfam" id="PF02805">
    <property type="entry name" value="Ada_Zn_binding"/>
    <property type="match status" value="1"/>
</dbReference>
<dbReference type="SUPFAM" id="SSF48150">
    <property type="entry name" value="DNA-glycosylase"/>
    <property type="match status" value="1"/>
</dbReference>
<feature type="compositionally biased region" description="Basic residues" evidence="14">
    <location>
        <begin position="561"/>
        <end position="581"/>
    </location>
</feature>
<evidence type="ECO:0000256" key="8">
    <source>
        <dbReference type="ARBA" id="ARBA00022833"/>
    </source>
</evidence>
<dbReference type="SUPFAM" id="SSF57884">
    <property type="entry name" value="Ada DNA repair protein, N-terminal domain (N-Ada 10)"/>
    <property type="match status" value="1"/>
</dbReference>
<dbReference type="CDD" id="cd00056">
    <property type="entry name" value="ENDO3c"/>
    <property type="match status" value="1"/>
</dbReference>
<dbReference type="SUPFAM" id="SSF55945">
    <property type="entry name" value="TATA-box binding protein-like"/>
    <property type="match status" value="1"/>
</dbReference>
<dbReference type="InterPro" id="IPR003265">
    <property type="entry name" value="HhH-GPD_domain"/>
</dbReference>
<dbReference type="InterPro" id="IPR037046">
    <property type="entry name" value="AlkA_N_sf"/>
</dbReference>
<organism evidence="16 17">
    <name type="scientific">Streptomonospora litoralis</name>
    <dbReference type="NCBI Taxonomy" id="2498135"/>
    <lineage>
        <taxon>Bacteria</taxon>
        <taxon>Bacillati</taxon>
        <taxon>Actinomycetota</taxon>
        <taxon>Actinomycetes</taxon>
        <taxon>Streptosporangiales</taxon>
        <taxon>Nocardiopsidaceae</taxon>
        <taxon>Streptomonospora</taxon>
    </lineage>
</organism>
<feature type="region of interest" description="Disordered" evidence="14">
    <location>
        <begin position="180"/>
        <end position="219"/>
    </location>
</feature>
<dbReference type="InterPro" id="IPR035451">
    <property type="entry name" value="Ada-like_dom_sf"/>
</dbReference>
<keyword evidence="13" id="KW-0234">DNA repair</keyword>
<dbReference type="SMART" id="SM00478">
    <property type="entry name" value="ENDO3c"/>
    <property type="match status" value="1"/>
</dbReference>
<feature type="domain" description="HTH araC/xylS-type" evidence="15">
    <location>
        <begin position="85"/>
        <end position="183"/>
    </location>
</feature>
<keyword evidence="6" id="KW-0479">Metal-binding</keyword>
<evidence type="ECO:0000256" key="10">
    <source>
        <dbReference type="ARBA" id="ARBA00023125"/>
    </source>
</evidence>
<dbReference type="InterPro" id="IPR023170">
    <property type="entry name" value="HhH_base_excis_C"/>
</dbReference>
<keyword evidence="16" id="KW-0326">Glycosidase</keyword>
<evidence type="ECO:0000259" key="15">
    <source>
        <dbReference type="PROSITE" id="PS01124"/>
    </source>
</evidence>
<keyword evidence="8" id="KW-0862">Zinc</keyword>
<dbReference type="Pfam" id="PF12833">
    <property type="entry name" value="HTH_18"/>
    <property type="match status" value="1"/>
</dbReference>
<evidence type="ECO:0000256" key="7">
    <source>
        <dbReference type="ARBA" id="ARBA00022763"/>
    </source>
</evidence>
<dbReference type="Pfam" id="PF00730">
    <property type="entry name" value="HhH-GPD"/>
    <property type="match status" value="1"/>
</dbReference>
<dbReference type="FunFam" id="3.40.10.10:FF:000001">
    <property type="entry name" value="DNA-3-methyladenine glycosylase 2"/>
    <property type="match status" value="1"/>
</dbReference>
<name>A0A4P6PW67_9ACTN</name>
<dbReference type="GO" id="GO:0043565">
    <property type="term" value="F:sequence-specific DNA binding"/>
    <property type="evidence" value="ECO:0007669"/>
    <property type="project" value="InterPro"/>
</dbReference>
<sequence>MDDDQRYLAVRSGDARFDGVFFVGVTSTGIYCRPSCPAVTPKRENTRFFPSAAAAQRACFRACKRCRPDASPGSPEWNVRADVVGRSMRLISDGAVDREGVAGLAAQVGYSERQLNRLLVAELGAGPIALARAQRAQTARVLIETTGLSLGDIAFAAGFSSIRQFNDTVREVFTRSPSELRRRGAVRSAPDSREETAHGRAATTGGAAPEGGSCAPAENGFARPGTVTLRLPLRPPIDLDHLFSFLAARAVPGVEELSDDTYSRVLNLPHGSGVVHITSDGSHDHVWARLCLDLLKDLGTAVQRCRRLLDLDTDPEAVGEVLGAAGGPLAGLVAARPGLRAPGSVDPAESAVRAVVGQQISVAAARTVTGRLVEKFGTPLAFPGGELARTFPRPEVLADAAPDDLPMPASRAKALIALSEALAEGRIDLGPGADREEATARLRELPGIGPWTADYIRMRALGDPDVFLGTDLGVRRTLERLGHAGDPRSAEQAARAWQPWRSYATHHLWAAATPPAAAQTETKTKLHDGGSDDDGDTDHDRTHADDASGHDTGRASAGRRAGGRVRRAGGVRRAPRRNPAV</sequence>
<evidence type="ECO:0000256" key="2">
    <source>
        <dbReference type="ARBA" id="ARBA00001947"/>
    </source>
</evidence>
<protein>
    <recommendedName>
        <fullName evidence="3">DNA-3-methyladenine glycosylase II</fullName>
        <ecNumber evidence="3">3.2.2.21</ecNumber>
    </recommendedName>
</protein>
<dbReference type="Gene3D" id="3.40.10.10">
    <property type="entry name" value="DNA Methylphosphotriester Repair Domain"/>
    <property type="match status" value="1"/>
</dbReference>
<dbReference type="EMBL" id="CP036455">
    <property type="protein sequence ID" value="QBI52408.1"/>
    <property type="molecule type" value="Genomic_DNA"/>
</dbReference>
<dbReference type="InterPro" id="IPR051912">
    <property type="entry name" value="Alkylbase_DNA_Glycosylase/TA"/>
</dbReference>
<dbReference type="InterPro" id="IPR011257">
    <property type="entry name" value="DNA_glycosylase"/>
</dbReference>
<evidence type="ECO:0000256" key="1">
    <source>
        <dbReference type="ARBA" id="ARBA00000086"/>
    </source>
</evidence>